<keyword evidence="7 8" id="KW-0472">Membrane</keyword>
<evidence type="ECO:0000256" key="2">
    <source>
        <dbReference type="ARBA" id="ARBA00009773"/>
    </source>
</evidence>
<feature type="transmembrane region" description="Helical" evidence="8">
    <location>
        <begin position="30"/>
        <end position="49"/>
    </location>
</feature>
<proteinExistence type="inferred from homology"/>
<evidence type="ECO:0000256" key="3">
    <source>
        <dbReference type="ARBA" id="ARBA00022448"/>
    </source>
</evidence>
<sequence>MGRAATRSLQVLLVASLVWAVAWTATRVPLVLNPLLIALVLASAISPAVRRLTEAGWPRALAVGTSFVIILAVFAGIIGGIIALIRQQSAELAARTVDGVNRLHAFLNTGPLALSDTQLETIRQQLERFFSSGSLGADAVTGLRTAGEILAGMVLMAVILFFFLKDGEQIRSFLIGFLPQRHQAKAQLAAERSGTVLGGYVRGTAIIAAIDALIVLAALLILQVPLALPLAVFVFIGGFIPIIGATVAGTLAVLVALVANGPVPALIVLAVLIGANQLEHHVLQPLLMGKVLHMNGLVIVLALTSGAMLAGVVGALLAVPLTAVGWTVFKTWSGREAPGPEPIDPNASEAVV</sequence>
<keyword evidence="3" id="KW-0813">Transport</keyword>
<evidence type="ECO:0000256" key="1">
    <source>
        <dbReference type="ARBA" id="ARBA00004651"/>
    </source>
</evidence>
<dbReference type="EMBL" id="JAKLTQ010000025">
    <property type="protein sequence ID" value="MCG2624437.1"/>
    <property type="molecule type" value="Genomic_DNA"/>
</dbReference>
<feature type="transmembrane region" description="Helical" evidence="8">
    <location>
        <begin position="251"/>
        <end position="276"/>
    </location>
</feature>
<dbReference type="Pfam" id="PF01594">
    <property type="entry name" value="AI-2E_transport"/>
    <property type="match status" value="1"/>
</dbReference>
<comment type="subcellular location">
    <subcellularLocation>
        <location evidence="1">Cell membrane</location>
        <topology evidence="1">Multi-pass membrane protein</topology>
    </subcellularLocation>
</comment>
<keyword evidence="4" id="KW-1003">Cell membrane</keyword>
<dbReference type="InterPro" id="IPR002549">
    <property type="entry name" value="AI-2E-like"/>
</dbReference>
<dbReference type="Proteomes" id="UP001165368">
    <property type="component" value="Unassembled WGS sequence"/>
</dbReference>
<feature type="transmembrane region" description="Helical" evidence="8">
    <location>
        <begin position="226"/>
        <end position="244"/>
    </location>
</feature>
<feature type="transmembrane region" description="Helical" evidence="8">
    <location>
        <begin position="61"/>
        <end position="85"/>
    </location>
</feature>
<organism evidence="9 10">
    <name type="scientific">Arthrobacter hankyongi</name>
    <dbReference type="NCBI Taxonomy" id="2904801"/>
    <lineage>
        <taxon>Bacteria</taxon>
        <taxon>Bacillati</taxon>
        <taxon>Actinomycetota</taxon>
        <taxon>Actinomycetes</taxon>
        <taxon>Micrococcales</taxon>
        <taxon>Micrococcaceae</taxon>
        <taxon>Arthrobacter</taxon>
    </lineage>
</organism>
<evidence type="ECO:0000256" key="4">
    <source>
        <dbReference type="ARBA" id="ARBA00022475"/>
    </source>
</evidence>
<accession>A0ABS9LCN3</accession>
<evidence type="ECO:0000256" key="8">
    <source>
        <dbReference type="SAM" id="Phobius"/>
    </source>
</evidence>
<dbReference type="RefSeq" id="WP_237826320.1">
    <property type="nucleotide sequence ID" value="NZ_JAKLTQ010000025.1"/>
</dbReference>
<evidence type="ECO:0000313" key="9">
    <source>
        <dbReference type="EMBL" id="MCG2624437.1"/>
    </source>
</evidence>
<keyword evidence="6 8" id="KW-1133">Transmembrane helix</keyword>
<protein>
    <submittedName>
        <fullName evidence="9">AI-2E family transporter</fullName>
    </submittedName>
</protein>
<keyword evidence="5 8" id="KW-0812">Transmembrane</keyword>
<comment type="caution">
    <text evidence="9">The sequence shown here is derived from an EMBL/GenBank/DDBJ whole genome shotgun (WGS) entry which is preliminary data.</text>
</comment>
<feature type="transmembrane region" description="Helical" evidence="8">
    <location>
        <begin position="296"/>
        <end position="329"/>
    </location>
</feature>
<dbReference type="PANTHER" id="PTHR21716:SF53">
    <property type="entry name" value="PERMEASE PERM-RELATED"/>
    <property type="match status" value="1"/>
</dbReference>
<comment type="similarity">
    <text evidence="2">Belongs to the autoinducer-2 exporter (AI-2E) (TC 2.A.86) family.</text>
</comment>
<evidence type="ECO:0000313" key="10">
    <source>
        <dbReference type="Proteomes" id="UP001165368"/>
    </source>
</evidence>
<feature type="transmembrane region" description="Helical" evidence="8">
    <location>
        <begin position="145"/>
        <end position="164"/>
    </location>
</feature>
<name>A0ABS9LCN3_9MICC</name>
<feature type="transmembrane region" description="Helical" evidence="8">
    <location>
        <begin position="200"/>
        <end position="220"/>
    </location>
</feature>
<evidence type="ECO:0000256" key="5">
    <source>
        <dbReference type="ARBA" id="ARBA00022692"/>
    </source>
</evidence>
<gene>
    <name evidence="9" type="ORF">LVY72_21345</name>
</gene>
<reference evidence="9" key="1">
    <citation type="submission" date="2022-01" db="EMBL/GenBank/DDBJ databases">
        <authorList>
            <person name="Jo J.-H."/>
            <person name="Im W.-T."/>
        </authorList>
    </citation>
    <scope>NUCLEOTIDE SEQUENCE</scope>
    <source>
        <strain evidence="9">I2-34</strain>
    </source>
</reference>
<dbReference type="PANTHER" id="PTHR21716">
    <property type="entry name" value="TRANSMEMBRANE PROTEIN"/>
    <property type="match status" value="1"/>
</dbReference>
<keyword evidence="10" id="KW-1185">Reference proteome</keyword>
<evidence type="ECO:0000256" key="6">
    <source>
        <dbReference type="ARBA" id="ARBA00022989"/>
    </source>
</evidence>
<evidence type="ECO:0000256" key="7">
    <source>
        <dbReference type="ARBA" id="ARBA00023136"/>
    </source>
</evidence>